<dbReference type="Pfam" id="PF13886">
    <property type="entry name" value="TM7S3_TM198"/>
    <property type="match status" value="1"/>
</dbReference>
<evidence type="ECO:0000256" key="1">
    <source>
        <dbReference type="ARBA" id="ARBA00004141"/>
    </source>
</evidence>
<sequence length="308" mass="34148">MNTGFKFHGYSLLSFLKIFIICLLSTPFVFAQNDNSTTTADDNLKVQAVSLGIILIITGIIFCFFGRKIYRLTLFLVGFYIGVMITWVILEPSRGEIEVMGEFARLTIILIVSFVIGLLIGGIFVCCSTIAIWFLGGLVGYILALFIISWITASASPSSSSSPNGMDQKSRILTIIALTFIGFLLTCLFENIIILFGTSFIGAYSIIIGIEIFVKTDFVNNNKSSISVVNAILNGKAILDGDNYEKNTLLLVGMLILFILGVLYQYNFNIGPFYPNGLNHTPKPNYSKLFKDKKNLWKIESNNNINNV</sequence>
<comment type="caution">
    <text evidence="9">The sequence shown here is derived from an EMBL/GenBank/DDBJ whole genome shotgun (WGS) entry which is preliminary data.</text>
</comment>
<evidence type="ECO:0000259" key="8">
    <source>
        <dbReference type="Pfam" id="PF13886"/>
    </source>
</evidence>
<feature type="transmembrane region" description="Helical" evidence="7">
    <location>
        <begin position="172"/>
        <end position="189"/>
    </location>
</feature>
<feature type="transmembrane region" description="Helical" evidence="7">
    <location>
        <begin position="132"/>
        <end position="152"/>
    </location>
</feature>
<reference evidence="9 10" key="1">
    <citation type="submission" date="2018-08" db="EMBL/GenBank/DDBJ databases">
        <title>Genome and evolution of the arbuscular mycorrhizal fungus Diversispora epigaea (formerly Glomus versiforme) and its bacterial endosymbionts.</title>
        <authorList>
            <person name="Sun X."/>
            <person name="Fei Z."/>
            <person name="Harrison M."/>
        </authorList>
    </citation>
    <scope>NUCLEOTIDE SEQUENCE [LARGE SCALE GENOMIC DNA]</scope>
    <source>
        <strain evidence="9 10">IT104</strain>
    </source>
</reference>
<accession>A0A397J4N0</accession>
<comment type="similarity">
    <text evidence="2">Belongs to the TMEM198 family.</text>
</comment>
<feature type="transmembrane region" description="Helical" evidence="7">
    <location>
        <begin position="248"/>
        <end position="266"/>
    </location>
</feature>
<evidence type="ECO:0000256" key="5">
    <source>
        <dbReference type="ARBA" id="ARBA00023136"/>
    </source>
</evidence>
<evidence type="ECO:0000256" key="6">
    <source>
        <dbReference type="ARBA" id="ARBA00049737"/>
    </source>
</evidence>
<feature type="transmembrane region" description="Helical" evidence="7">
    <location>
        <begin position="12"/>
        <end position="32"/>
    </location>
</feature>
<dbReference type="PANTHER" id="PTHR31247">
    <property type="entry name" value="TRANSMEMBRANE PROTEIN 198 FAMILY MEMBER"/>
    <property type="match status" value="1"/>
</dbReference>
<dbReference type="OrthoDB" id="102260at2759"/>
<name>A0A397J4N0_9GLOM</name>
<keyword evidence="10" id="KW-1185">Reference proteome</keyword>
<feature type="transmembrane region" description="Helical" evidence="7">
    <location>
        <begin position="102"/>
        <end position="125"/>
    </location>
</feature>
<organism evidence="9 10">
    <name type="scientific">Diversispora epigaea</name>
    <dbReference type="NCBI Taxonomy" id="1348612"/>
    <lineage>
        <taxon>Eukaryota</taxon>
        <taxon>Fungi</taxon>
        <taxon>Fungi incertae sedis</taxon>
        <taxon>Mucoromycota</taxon>
        <taxon>Glomeromycotina</taxon>
        <taxon>Glomeromycetes</taxon>
        <taxon>Diversisporales</taxon>
        <taxon>Diversisporaceae</taxon>
        <taxon>Diversispora</taxon>
    </lineage>
</organism>
<dbReference type="GO" id="GO:0005886">
    <property type="term" value="C:plasma membrane"/>
    <property type="evidence" value="ECO:0007669"/>
    <property type="project" value="TreeGrafter"/>
</dbReference>
<dbReference type="PANTHER" id="PTHR31247:SF5">
    <property type="entry name" value="DUF4203 DOMAIN-CONTAINING PROTEIN"/>
    <property type="match status" value="1"/>
</dbReference>
<feature type="transmembrane region" description="Helical" evidence="7">
    <location>
        <begin position="72"/>
        <end position="90"/>
    </location>
</feature>
<feature type="domain" description="TM7S3/TM198-like" evidence="8">
    <location>
        <begin position="52"/>
        <end position="266"/>
    </location>
</feature>
<evidence type="ECO:0000313" key="10">
    <source>
        <dbReference type="Proteomes" id="UP000266861"/>
    </source>
</evidence>
<evidence type="ECO:0000256" key="3">
    <source>
        <dbReference type="ARBA" id="ARBA00022692"/>
    </source>
</evidence>
<feature type="transmembrane region" description="Helical" evidence="7">
    <location>
        <begin position="194"/>
        <end position="214"/>
    </location>
</feature>
<keyword evidence="5 7" id="KW-0472">Membrane</keyword>
<dbReference type="AlphaFoldDB" id="A0A397J4N0"/>
<comment type="subcellular location">
    <subcellularLocation>
        <location evidence="1">Membrane</location>
        <topology evidence="1">Multi-pass membrane protein</topology>
    </subcellularLocation>
</comment>
<dbReference type="Proteomes" id="UP000266861">
    <property type="component" value="Unassembled WGS sequence"/>
</dbReference>
<dbReference type="STRING" id="1348612.A0A397J4N0"/>
<evidence type="ECO:0000256" key="7">
    <source>
        <dbReference type="SAM" id="Phobius"/>
    </source>
</evidence>
<protein>
    <recommendedName>
        <fullName evidence="6">Transmembrane protein 198</fullName>
    </recommendedName>
</protein>
<keyword evidence="4 7" id="KW-1133">Transmembrane helix</keyword>
<dbReference type="InterPro" id="IPR040236">
    <property type="entry name" value="TMEM198"/>
</dbReference>
<keyword evidence="3 7" id="KW-0812">Transmembrane</keyword>
<evidence type="ECO:0000256" key="4">
    <source>
        <dbReference type="ARBA" id="ARBA00022989"/>
    </source>
</evidence>
<proteinExistence type="inferred from homology"/>
<dbReference type="InterPro" id="IPR025256">
    <property type="entry name" value="TM7S3/TM198-like_dom"/>
</dbReference>
<evidence type="ECO:0000256" key="2">
    <source>
        <dbReference type="ARBA" id="ARBA00006244"/>
    </source>
</evidence>
<gene>
    <name evidence="9" type="ORF">Glove_99g296</name>
</gene>
<dbReference type="EMBL" id="PQFF01000092">
    <property type="protein sequence ID" value="RHZ83275.1"/>
    <property type="molecule type" value="Genomic_DNA"/>
</dbReference>
<feature type="transmembrane region" description="Helical" evidence="7">
    <location>
        <begin position="44"/>
        <end position="65"/>
    </location>
</feature>
<evidence type="ECO:0000313" key="9">
    <source>
        <dbReference type="EMBL" id="RHZ83275.1"/>
    </source>
</evidence>